<dbReference type="GO" id="GO:0015846">
    <property type="term" value="P:polyamine transport"/>
    <property type="evidence" value="ECO:0007669"/>
    <property type="project" value="InterPro"/>
</dbReference>
<evidence type="ECO:0000256" key="1">
    <source>
        <dbReference type="ARBA" id="ARBA00004418"/>
    </source>
</evidence>
<proteinExistence type="predicted"/>
<accession>A0A1H6I9E6</accession>
<protein>
    <submittedName>
        <fullName evidence="5">Spermidine/putrescine-binding protein</fullName>
    </submittedName>
</protein>
<dbReference type="InterPro" id="IPR006311">
    <property type="entry name" value="TAT_signal"/>
</dbReference>
<keyword evidence="4" id="KW-0574">Periplasm</keyword>
<reference evidence="5 6" key="1">
    <citation type="submission" date="2016-10" db="EMBL/GenBank/DDBJ databases">
        <authorList>
            <person name="de Groot N.N."/>
        </authorList>
    </citation>
    <scope>NUCLEOTIDE SEQUENCE [LARGE SCALE GENOMIC DNA]</scope>
    <source>
        <strain evidence="5 6">IBRC-M10418</strain>
    </source>
</reference>
<dbReference type="EMBL" id="FNWU01000001">
    <property type="protein sequence ID" value="SEH43009.1"/>
    <property type="molecule type" value="Genomic_DNA"/>
</dbReference>
<dbReference type="PRINTS" id="PR00909">
    <property type="entry name" value="SPERMDNBNDNG"/>
</dbReference>
<name>A0A1H6I9E6_9EURY</name>
<dbReference type="AlphaFoldDB" id="A0A1H6I9E6"/>
<dbReference type="PROSITE" id="PS51318">
    <property type="entry name" value="TAT"/>
    <property type="match status" value="1"/>
</dbReference>
<dbReference type="RefSeq" id="WP_092815022.1">
    <property type="nucleotide sequence ID" value="NZ_FNWU01000001.1"/>
</dbReference>
<keyword evidence="3" id="KW-0732">Signal</keyword>
<dbReference type="STRING" id="1267564.SAMN05192561_101975"/>
<dbReference type="OrthoDB" id="30917at2157"/>
<evidence type="ECO:0000256" key="4">
    <source>
        <dbReference type="ARBA" id="ARBA00022764"/>
    </source>
</evidence>
<keyword evidence="6" id="KW-1185">Reference proteome</keyword>
<dbReference type="SUPFAM" id="SSF53850">
    <property type="entry name" value="Periplasmic binding protein-like II"/>
    <property type="match status" value="1"/>
</dbReference>
<dbReference type="Gene3D" id="3.40.190.10">
    <property type="entry name" value="Periplasmic binding protein-like II"/>
    <property type="match status" value="2"/>
</dbReference>
<dbReference type="InterPro" id="IPR001188">
    <property type="entry name" value="Sperm_putr-bd"/>
</dbReference>
<dbReference type="GO" id="GO:0019808">
    <property type="term" value="F:polyamine binding"/>
    <property type="evidence" value="ECO:0007669"/>
    <property type="project" value="InterPro"/>
</dbReference>
<dbReference type="InterPro" id="IPR006059">
    <property type="entry name" value="SBP"/>
</dbReference>
<dbReference type="PANTHER" id="PTHR30222:SF17">
    <property type="entry name" value="SPERMIDINE_PUTRESCINE-BINDING PERIPLASMIC PROTEIN"/>
    <property type="match status" value="1"/>
</dbReference>
<organism evidence="5 6">
    <name type="scientific">Halopenitus malekzadehii</name>
    <dbReference type="NCBI Taxonomy" id="1267564"/>
    <lineage>
        <taxon>Archaea</taxon>
        <taxon>Methanobacteriati</taxon>
        <taxon>Methanobacteriota</taxon>
        <taxon>Stenosarchaea group</taxon>
        <taxon>Halobacteria</taxon>
        <taxon>Halobacteriales</taxon>
        <taxon>Haloferacaceae</taxon>
        <taxon>Halopenitus</taxon>
    </lineage>
</organism>
<sequence length="385" mass="42607">MTSPTPDSSDTTGSGHSAASRRRFVQAAGAVGTAAVAGCLGGGGTTELNVLTWEGYGTDTIVDAFESEHDATVNISLLSSDPEGLNILESGGTEDYDLLTLNNTWAARHAEAGTIEPLNPDDFPAMDNFLSEFQWPFSSFEYDDEMYALPTRWGWDTLTVNTNQVEEGHYDSYEVLWTGGPDGQYTDRMGIMDWPTWNIPKIAQTLGYPPFEQTDEQLDDVFDHLVQMFDQFTAIYSGTSAIRQAFLQEDIVISPVGNFTMSELRAEGNDWVNVVLPEQGGMQWTEGLCLVKDPSNRELAIEFMNTVISPEGQRSIAWEPAAKSPPVNTESFDLFSADEQEALMFTDEGFDAAEDIANRTTPYEFSPMTDQWTDMWEEAKAESSI</sequence>
<dbReference type="Proteomes" id="UP000199215">
    <property type="component" value="Unassembled WGS sequence"/>
</dbReference>
<dbReference type="PANTHER" id="PTHR30222">
    <property type="entry name" value="SPERMIDINE/PUTRESCINE-BINDING PERIPLASMIC PROTEIN"/>
    <property type="match status" value="1"/>
</dbReference>
<keyword evidence="2" id="KW-0813">Transport</keyword>
<evidence type="ECO:0000256" key="3">
    <source>
        <dbReference type="ARBA" id="ARBA00022729"/>
    </source>
</evidence>
<gene>
    <name evidence="5" type="ORF">SAMN05192561_101975</name>
</gene>
<evidence type="ECO:0000313" key="5">
    <source>
        <dbReference type="EMBL" id="SEH43009.1"/>
    </source>
</evidence>
<dbReference type="Pfam" id="PF13416">
    <property type="entry name" value="SBP_bac_8"/>
    <property type="match status" value="1"/>
</dbReference>
<evidence type="ECO:0000313" key="6">
    <source>
        <dbReference type="Proteomes" id="UP000199215"/>
    </source>
</evidence>
<evidence type="ECO:0000256" key="2">
    <source>
        <dbReference type="ARBA" id="ARBA00022448"/>
    </source>
</evidence>
<comment type="subcellular location">
    <subcellularLocation>
        <location evidence="1">Periplasm</location>
    </subcellularLocation>
</comment>
<dbReference type="GO" id="GO:0042597">
    <property type="term" value="C:periplasmic space"/>
    <property type="evidence" value="ECO:0007669"/>
    <property type="project" value="UniProtKB-SubCell"/>
</dbReference>